<keyword evidence="2 3" id="KW-0175">Coiled coil</keyword>
<proteinExistence type="inferred from homology"/>
<sequence length="500" mass="55114">MEEALKSLLHRSRNELAKVDKNLKIENAKLPKKPRIEKRPPTSGIQLHLFQNGYQLVRGDSKQSSSLIPYSNKDILDEVSAGRIPLSITSWLESDKLLMKNGELELTIVERGSSGNVLSTETLTLYHCNTALESQQILNETRQIYRWSDKDRLILDSCLSLATSDPLCLEPDPIVHLIQNRASRNPFQAENSSFNCRRPSLSATSTSVPPIDRSSIHPGVKTNHDRQNNKQHQVAKASPETSTQPTPPLPDVPIVKMPAIVPSSNVSIRREIQIKSQLGRSSQLVTIEIIRDSILSGYTGKALCQQLTPTGCLSPGSVVSHEFEAASPREAELLAQQYVMLYCNNSPKNATITVTEDSMADESVPVPETEPLNLEEDLKKLEDEINTLKQVLSSKEQQASELRKKLGITPLQQLQAKMDAFGKSETVQKTSAKLNEVGDVTGKALTDFGQSVSSKFSEMKSSPSFQSFEQKVGGFFGRSSTTTSPPAATPTEPAKELFQP</sequence>
<keyword evidence="6" id="KW-1185">Reference proteome</keyword>
<reference evidence="5 6" key="1">
    <citation type="submission" date="2021-04" db="EMBL/GenBank/DDBJ databases">
        <authorList>
            <person name="Bliznina A."/>
        </authorList>
    </citation>
    <scope>NUCLEOTIDE SEQUENCE [LARGE SCALE GENOMIC DNA]</scope>
</reference>
<organism evidence="5 6">
    <name type="scientific">Oikopleura dioica</name>
    <name type="common">Tunicate</name>
    <dbReference type="NCBI Taxonomy" id="34765"/>
    <lineage>
        <taxon>Eukaryota</taxon>
        <taxon>Metazoa</taxon>
        <taxon>Chordata</taxon>
        <taxon>Tunicata</taxon>
        <taxon>Appendicularia</taxon>
        <taxon>Copelata</taxon>
        <taxon>Oikopleuridae</taxon>
        <taxon>Oikopleura</taxon>
    </lineage>
</organism>
<feature type="compositionally biased region" description="Polar residues" evidence="4">
    <location>
        <begin position="189"/>
        <end position="208"/>
    </location>
</feature>
<evidence type="ECO:0000313" key="6">
    <source>
        <dbReference type="Proteomes" id="UP001158576"/>
    </source>
</evidence>
<feature type="region of interest" description="Disordered" evidence="4">
    <location>
        <begin position="475"/>
        <end position="500"/>
    </location>
</feature>
<feature type="compositionally biased region" description="Low complexity" evidence="4">
    <location>
        <begin position="479"/>
        <end position="492"/>
    </location>
</feature>
<feature type="coiled-coil region" evidence="3">
    <location>
        <begin position="371"/>
        <end position="405"/>
    </location>
</feature>
<feature type="region of interest" description="Disordered" evidence="4">
    <location>
        <begin position="189"/>
        <end position="254"/>
    </location>
</feature>
<dbReference type="Pfam" id="PF04201">
    <property type="entry name" value="TPD52"/>
    <property type="match status" value="1"/>
</dbReference>
<dbReference type="PANTHER" id="PTHR19307">
    <property type="entry name" value="TUMOR PROTEIN D52"/>
    <property type="match status" value="1"/>
</dbReference>
<dbReference type="PANTHER" id="PTHR19307:SF14">
    <property type="entry name" value="TUMOR PROTEIN D52"/>
    <property type="match status" value="1"/>
</dbReference>
<evidence type="ECO:0000256" key="4">
    <source>
        <dbReference type="SAM" id="MobiDB-lite"/>
    </source>
</evidence>
<name>A0ABN7T4H0_OIKDI</name>
<accession>A0ABN7T4H0</accession>
<gene>
    <name evidence="5" type="ORF">OKIOD_LOCUS14963</name>
</gene>
<evidence type="ECO:0000256" key="2">
    <source>
        <dbReference type="ARBA" id="ARBA00023054"/>
    </source>
</evidence>
<dbReference type="Proteomes" id="UP001158576">
    <property type="component" value="Chromosome 2"/>
</dbReference>
<dbReference type="InterPro" id="IPR007327">
    <property type="entry name" value="TPD52"/>
</dbReference>
<dbReference type="EMBL" id="OU015567">
    <property type="protein sequence ID" value="CAG5111927.1"/>
    <property type="molecule type" value="Genomic_DNA"/>
</dbReference>
<evidence type="ECO:0000313" key="5">
    <source>
        <dbReference type="EMBL" id="CAG5111927.1"/>
    </source>
</evidence>
<comment type="similarity">
    <text evidence="1">Belongs to the TPD52 family.</text>
</comment>
<protein>
    <submittedName>
        <fullName evidence="5">Oidioi.mRNA.OKI2018_I69.chr2.g6198.t1.cds</fullName>
    </submittedName>
</protein>
<evidence type="ECO:0000256" key="3">
    <source>
        <dbReference type="SAM" id="Coils"/>
    </source>
</evidence>
<evidence type="ECO:0000256" key="1">
    <source>
        <dbReference type="ARBA" id="ARBA00005702"/>
    </source>
</evidence>